<evidence type="ECO:0000256" key="8">
    <source>
        <dbReference type="ARBA" id="ARBA00022679"/>
    </source>
</evidence>
<feature type="domain" description="Phosphoribulokinase/uridine kinase" evidence="16">
    <location>
        <begin position="86"/>
        <end position="224"/>
    </location>
</feature>
<keyword evidence="10 14" id="KW-0418">Kinase</keyword>
<evidence type="ECO:0000256" key="9">
    <source>
        <dbReference type="ARBA" id="ARBA00022741"/>
    </source>
</evidence>
<comment type="pathway">
    <text evidence="3 14 15">Cofactor biosynthesis; coenzyme A biosynthesis; CoA from (R)-pantothenate: step 1/5.</text>
</comment>
<dbReference type="GO" id="GO:0005737">
    <property type="term" value="C:cytoplasm"/>
    <property type="evidence" value="ECO:0007669"/>
    <property type="project" value="UniProtKB-SubCell"/>
</dbReference>
<evidence type="ECO:0000256" key="7">
    <source>
        <dbReference type="ARBA" id="ARBA00022490"/>
    </source>
</evidence>
<gene>
    <name evidence="14" type="primary">coaA</name>
    <name evidence="17" type="ORF">SAG0164_00250</name>
</gene>
<dbReference type="AlphaFoldDB" id="A0AAD3A349"/>
<comment type="similarity">
    <text evidence="4 14 15">Belongs to the prokaryotic pantothenate kinase family.</text>
</comment>
<comment type="subcellular location">
    <subcellularLocation>
        <location evidence="2 14 15">Cytoplasm</location>
    </subcellularLocation>
</comment>
<evidence type="ECO:0000256" key="4">
    <source>
        <dbReference type="ARBA" id="ARBA00006087"/>
    </source>
</evidence>
<feature type="binding site" evidence="14">
    <location>
        <begin position="91"/>
        <end position="98"/>
    </location>
    <ligand>
        <name>ATP</name>
        <dbReference type="ChEBI" id="CHEBI:30616"/>
    </ligand>
</feature>
<organism evidence="17 18">
    <name type="scientific">Streptococcus agalactiae MRI Z1-216</name>
    <dbReference type="NCBI Taxonomy" id="1154879"/>
    <lineage>
        <taxon>Bacteria</taxon>
        <taxon>Bacillati</taxon>
        <taxon>Bacillota</taxon>
        <taxon>Bacilli</taxon>
        <taxon>Lactobacillales</taxon>
        <taxon>Streptococcaceae</taxon>
        <taxon>Streptococcus</taxon>
    </lineage>
</organism>
<evidence type="ECO:0000256" key="10">
    <source>
        <dbReference type="ARBA" id="ARBA00022777"/>
    </source>
</evidence>
<dbReference type="Pfam" id="PF00485">
    <property type="entry name" value="PRK"/>
    <property type="match status" value="1"/>
</dbReference>
<proteinExistence type="inferred from homology"/>
<dbReference type="CDD" id="cd02025">
    <property type="entry name" value="PanK"/>
    <property type="match status" value="1"/>
</dbReference>
<evidence type="ECO:0000256" key="1">
    <source>
        <dbReference type="ARBA" id="ARBA00001206"/>
    </source>
</evidence>
<protein>
    <recommendedName>
        <fullName evidence="6 14">Pantothenate kinase</fullName>
        <ecNumber evidence="5 14">2.7.1.33</ecNumber>
    </recommendedName>
    <alternativeName>
        <fullName evidence="13 14">Pantothenic acid kinase</fullName>
    </alternativeName>
</protein>
<evidence type="ECO:0000256" key="3">
    <source>
        <dbReference type="ARBA" id="ARBA00005225"/>
    </source>
</evidence>
<keyword evidence="11 14" id="KW-0067">ATP-binding</keyword>
<evidence type="ECO:0000256" key="13">
    <source>
        <dbReference type="ARBA" id="ARBA00032866"/>
    </source>
</evidence>
<dbReference type="PANTHER" id="PTHR10285">
    <property type="entry name" value="URIDINE KINASE"/>
    <property type="match status" value="1"/>
</dbReference>
<evidence type="ECO:0000256" key="2">
    <source>
        <dbReference type="ARBA" id="ARBA00004496"/>
    </source>
</evidence>
<dbReference type="SUPFAM" id="SSF52540">
    <property type="entry name" value="P-loop containing nucleoside triphosphate hydrolases"/>
    <property type="match status" value="1"/>
</dbReference>
<evidence type="ECO:0000313" key="18">
    <source>
        <dbReference type="Proteomes" id="UP000015176"/>
    </source>
</evidence>
<keyword evidence="8 14" id="KW-0808">Transferase</keyword>
<dbReference type="EMBL" id="ALSF01000084">
    <property type="protein sequence ID" value="EPU37931.1"/>
    <property type="molecule type" value="Genomic_DNA"/>
</dbReference>
<keyword evidence="12 14" id="KW-0173">Coenzyme A biosynthesis</keyword>
<dbReference type="PIRSF" id="PIRSF000545">
    <property type="entry name" value="Pantothenate_kin"/>
    <property type="match status" value="1"/>
</dbReference>
<name>A0AAD3A349_STRAG</name>
<dbReference type="GO" id="GO:0015937">
    <property type="term" value="P:coenzyme A biosynthetic process"/>
    <property type="evidence" value="ECO:0007669"/>
    <property type="project" value="UniProtKB-UniRule"/>
</dbReference>
<dbReference type="InterPro" id="IPR006083">
    <property type="entry name" value="PRK/URK"/>
</dbReference>
<dbReference type="RefSeq" id="WP_001058333.1">
    <property type="nucleotide sequence ID" value="NZ_ALSF01000084.1"/>
</dbReference>
<sequence length="306" mass="36121">MNNEFINFDRISRENWKDLHQQSQALLTEKELESIKSLNDNINIQDVIDIYLPLINLIQIYKRSQENLSFSKAIFLKKENYQRPFIIGISGSVAVGKSTTSRLLQLLISRTFKDSHVELVTTDGFLYPNEKLIQNGILNRKGFPESYDMESLLNFLDTIKNGITAKIPIYSHEIYDIVPNQLQTIETPDFLILEGINVFQNQQNHRLYMNDYFDFSIYIDAENKQIEEWYLQRFNSLLQLAEADPSNYYHKFTQIPPHKVMELAKDIWKTINLVNLEKYIEPTRNRADFIIHKGKHHKIDEIYLKK</sequence>
<comment type="catalytic activity">
    <reaction evidence="1 14 15">
        <text>(R)-pantothenate + ATP = (R)-4'-phosphopantothenate + ADP + H(+)</text>
        <dbReference type="Rhea" id="RHEA:16373"/>
        <dbReference type="ChEBI" id="CHEBI:10986"/>
        <dbReference type="ChEBI" id="CHEBI:15378"/>
        <dbReference type="ChEBI" id="CHEBI:29032"/>
        <dbReference type="ChEBI" id="CHEBI:30616"/>
        <dbReference type="ChEBI" id="CHEBI:456216"/>
        <dbReference type="EC" id="2.7.1.33"/>
    </reaction>
</comment>
<dbReference type="Proteomes" id="UP000015176">
    <property type="component" value="Unassembled WGS sequence"/>
</dbReference>
<evidence type="ECO:0000256" key="15">
    <source>
        <dbReference type="RuleBase" id="RU003530"/>
    </source>
</evidence>
<keyword evidence="7 14" id="KW-0963">Cytoplasm</keyword>
<dbReference type="HAMAP" id="MF_00215">
    <property type="entry name" value="Pantothen_kinase_1"/>
    <property type="match status" value="1"/>
</dbReference>
<dbReference type="GO" id="GO:0004594">
    <property type="term" value="F:pantothenate kinase activity"/>
    <property type="evidence" value="ECO:0007669"/>
    <property type="project" value="UniProtKB-UniRule"/>
</dbReference>
<evidence type="ECO:0000256" key="14">
    <source>
        <dbReference type="HAMAP-Rule" id="MF_00215"/>
    </source>
</evidence>
<accession>A0AAD3A349</accession>
<evidence type="ECO:0000313" key="17">
    <source>
        <dbReference type="EMBL" id="EPU37931.1"/>
    </source>
</evidence>
<dbReference type="NCBIfam" id="TIGR00554">
    <property type="entry name" value="panK_bact"/>
    <property type="match status" value="1"/>
</dbReference>
<evidence type="ECO:0000256" key="12">
    <source>
        <dbReference type="ARBA" id="ARBA00022993"/>
    </source>
</evidence>
<dbReference type="InterPro" id="IPR027417">
    <property type="entry name" value="P-loop_NTPase"/>
</dbReference>
<reference evidence="17 18" key="1">
    <citation type="submission" date="2012-07" db="EMBL/GenBank/DDBJ databases">
        <authorList>
            <person name="Moroni P."/>
            <person name="Richards V.P."/>
            <person name="Durkin S.A.S."/>
            <person name="Kim M."/>
            <person name="Pavinski Bitar P.D."/>
            <person name="Stanhope M.J."/>
            <person name="Town C.D."/>
            <person name="Zadoks R.N."/>
            <person name="Venter J.C."/>
        </authorList>
    </citation>
    <scope>NUCLEOTIDE SEQUENCE [LARGE SCALE GENOMIC DNA]</scope>
    <source>
        <strain evidence="17 18">MRI Z1-216</strain>
    </source>
</reference>
<dbReference type="InterPro" id="IPR004566">
    <property type="entry name" value="PanK"/>
</dbReference>
<evidence type="ECO:0000259" key="16">
    <source>
        <dbReference type="Pfam" id="PF00485"/>
    </source>
</evidence>
<dbReference type="EC" id="2.7.1.33" evidence="5 14"/>
<comment type="caution">
    <text evidence="17">The sequence shown here is derived from an EMBL/GenBank/DDBJ whole genome shotgun (WGS) entry which is preliminary data.</text>
</comment>
<evidence type="ECO:0000256" key="6">
    <source>
        <dbReference type="ARBA" id="ARBA00015080"/>
    </source>
</evidence>
<dbReference type="GO" id="GO:0005524">
    <property type="term" value="F:ATP binding"/>
    <property type="evidence" value="ECO:0007669"/>
    <property type="project" value="UniProtKB-UniRule"/>
</dbReference>
<keyword evidence="9 14" id="KW-0547">Nucleotide-binding</keyword>
<evidence type="ECO:0000256" key="11">
    <source>
        <dbReference type="ARBA" id="ARBA00022840"/>
    </source>
</evidence>
<dbReference type="Gene3D" id="3.40.50.300">
    <property type="entry name" value="P-loop containing nucleotide triphosphate hydrolases"/>
    <property type="match status" value="1"/>
</dbReference>
<evidence type="ECO:0000256" key="5">
    <source>
        <dbReference type="ARBA" id="ARBA00012102"/>
    </source>
</evidence>